<dbReference type="InterPro" id="IPR007557">
    <property type="entry name" value="PSP1_C"/>
</dbReference>
<evidence type="ECO:0000259" key="7">
    <source>
        <dbReference type="PROSITE" id="PS51296"/>
    </source>
</evidence>
<dbReference type="EMBL" id="SJPP01000001">
    <property type="protein sequence ID" value="TWU13807.1"/>
    <property type="molecule type" value="Genomic_DNA"/>
</dbReference>
<dbReference type="InterPro" id="IPR017941">
    <property type="entry name" value="Rieske_2Fe-2S"/>
</dbReference>
<feature type="domain" description="PSP1 C-terminal" evidence="8">
    <location>
        <begin position="218"/>
        <end position="303"/>
    </location>
</feature>
<sequence>MKGPSQAHRRIPPSACDVGILNFLVPAVGGAKLNIERVEWMLETIPIGLASEVPLGASKIFESDGRRVAVFNLDGQFHAIDNTCPHRGASLAVGHLSGTIVSCPLHGWEFDVITGDCTSHAGNPVERFEVHVEAGELRIEIPPAVEPPPVKDDGVHRYLIRYGALGWVAWFGSIETVECRHKDRVVVNTSRGLELGEVLSSPLDGRRPLSVNAEKPTGEVLRRASDDDLAQVKLMSAEPPGLLDACEQLLAAHDPTVDVVDFEFLFDGETVVLYFLGEQLPELETIGEQLSKQFHFEVRFFPLVEPPPQAGGCGSGGCGSGGCGSGHE</sequence>
<protein>
    <submittedName>
        <fullName evidence="9">3-phenylpropionate/cinnamic acid dioxygenase ferredoxin subunit</fullName>
    </submittedName>
</protein>
<dbReference type="InterPro" id="IPR036922">
    <property type="entry name" value="Rieske_2Fe-2S_sf"/>
</dbReference>
<dbReference type="Proteomes" id="UP000320735">
    <property type="component" value="Unassembled WGS sequence"/>
</dbReference>
<evidence type="ECO:0000256" key="5">
    <source>
        <dbReference type="ARBA" id="ARBA00034078"/>
    </source>
</evidence>
<evidence type="ECO:0000256" key="3">
    <source>
        <dbReference type="ARBA" id="ARBA00023004"/>
    </source>
</evidence>
<dbReference type="PROSITE" id="PS51411">
    <property type="entry name" value="PSP1_C"/>
    <property type="match status" value="1"/>
</dbReference>
<keyword evidence="2" id="KW-0479">Metal-binding</keyword>
<dbReference type="AlphaFoldDB" id="A0A5C6BQ03"/>
<dbReference type="SUPFAM" id="SSF50022">
    <property type="entry name" value="ISP domain"/>
    <property type="match status" value="1"/>
</dbReference>
<dbReference type="Pfam" id="PF04468">
    <property type="entry name" value="PSP1"/>
    <property type="match status" value="1"/>
</dbReference>
<proteinExistence type="inferred from homology"/>
<evidence type="ECO:0000256" key="6">
    <source>
        <dbReference type="ARBA" id="ARBA00038001"/>
    </source>
</evidence>
<evidence type="ECO:0000256" key="1">
    <source>
        <dbReference type="ARBA" id="ARBA00022714"/>
    </source>
</evidence>
<dbReference type="Gene3D" id="2.102.10.10">
    <property type="entry name" value="Rieske [2Fe-2S] iron-sulphur domain"/>
    <property type="match status" value="1"/>
</dbReference>
<dbReference type="GO" id="GO:0046872">
    <property type="term" value="F:metal ion binding"/>
    <property type="evidence" value="ECO:0007669"/>
    <property type="project" value="UniProtKB-KW"/>
</dbReference>
<evidence type="ECO:0000256" key="4">
    <source>
        <dbReference type="ARBA" id="ARBA00023014"/>
    </source>
</evidence>
<keyword evidence="1" id="KW-0001">2Fe-2S</keyword>
<comment type="similarity">
    <text evidence="6">Belongs to the bacterial ring-hydroxylating dioxygenase ferredoxin component family.</text>
</comment>
<evidence type="ECO:0000256" key="2">
    <source>
        <dbReference type="ARBA" id="ARBA00022723"/>
    </source>
</evidence>
<keyword evidence="10" id="KW-1185">Reference proteome</keyword>
<gene>
    <name evidence="9" type="primary">hcaC_2</name>
    <name evidence="9" type="ORF">CA54_26420</name>
</gene>
<dbReference type="GO" id="GO:0051537">
    <property type="term" value="F:2 iron, 2 sulfur cluster binding"/>
    <property type="evidence" value="ECO:0007669"/>
    <property type="project" value="UniProtKB-KW"/>
</dbReference>
<accession>A0A5C6BQ03</accession>
<keyword evidence="9" id="KW-0223">Dioxygenase</keyword>
<evidence type="ECO:0000313" key="9">
    <source>
        <dbReference type="EMBL" id="TWU13807.1"/>
    </source>
</evidence>
<comment type="cofactor">
    <cofactor evidence="5">
        <name>[2Fe-2S] cluster</name>
        <dbReference type="ChEBI" id="CHEBI:190135"/>
    </cofactor>
</comment>
<dbReference type="PROSITE" id="PS51296">
    <property type="entry name" value="RIESKE"/>
    <property type="match status" value="1"/>
</dbReference>
<keyword evidence="3" id="KW-0408">Iron</keyword>
<dbReference type="PANTHER" id="PTHR21496">
    <property type="entry name" value="FERREDOXIN-RELATED"/>
    <property type="match status" value="1"/>
</dbReference>
<dbReference type="Pfam" id="PF00355">
    <property type="entry name" value="Rieske"/>
    <property type="match status" value="1"/>
</dbReference>
<name>A0A5C6BQ03_9PLAN</name>
<organism evidence="9 10">
    <name type="scientific">Symmachiella macrocystis</name>
    <dbReference type="NCBI Taxonomy" id="2527985"/>
    <lineage>
        <taxon>Bacteria</taxon>
        <taxon>Pseudomonadati</taxon>
        <taxon>Planctomycetota</taxon>
        <taxon>Planctomycetia</taxon>
        <taxon>Planctomycetales</taxon>
        <taxon>Planctomycetaceae</taxon>
        <taxon>Symmachiella</taxon>
    </lineage>
</organism>
<dbReference type="GO" id="GO:0051213">
    <property type="term" value="F:dioxygenase activity"/>
    <property type="evidence" value="ECO:0007669"/>
    <property type="project" value="UniProtKB-KW"/>
</dbReference>
<keyword evidence="9" id="KW-0560">Oxidoreductase</keyword>
<keyword evidence="4" id="KW-0411">Iron-sulfur</keyword>
<comment type="caution">
    <text evidence="9">The sequence shown here is derived from an EMBL/GenBank/DDBJ whole genome shotgun (WGS) entry which is preliminary data.</text>
</comment>
<evidence type="ECO:0000259" key="8">
    <source>
        <dbReference type="PROSITE" id="PS51411"/>
    </source>
</evidence>
<dbReference type="PANTHER" id="PTHR21496:SF0">
    <property type="entry name" value="RIESKE DOMAIN-CONTAINING PROTEIN"/>
    <property type="match status" value="1"/>
</dbReference>
<evidence type="ECO:0000313" key="10">
    <source>
        <dbReference type="Proteomes" id="UP000320735"/>
    </source>
</evidence>
<feature type="domain" description="Rieske" evidence="7">
    <location>
        <begin position="44"/>
        <end position="139"/>
    </location>
</feature>
<reference evidence="9 10" key="1">
    <citation type="submission" date="2019-02" db="EMBL/GenBank/DDBJ databases">
        <title>Deep-cultivation of Planctomycetes and their phenomic and genomic characterization uncovers novel biology.</title>
        <authorList>
            <person name="Wiegand S."/>
            <person name="Jogler M."/>
            <person name="Boedeker C."/>
            <person name="Pinto D."/>
            <person name="Vollmers J."/>
            <person name="Rivas-Marin E."/>
            <person name="Kohn T."/>
            <person name="Peeters S.H."/>
            <person name="Heuer A."/>
            <person name="Rast P."/>
            <person name="Oberbeckmann S."/>
            <person name="Bunk B."/>
            <person name="Jeske O."/>
            <person name="Meyerdierks A."/>
            <person name="Storesund J.E."/>
            <person name="Kallscheuer N."/>
            <person name="Luecker S."/>
            <person name="Lage O.M."/>
            <person name="Pohl T."/>
            <person name="Merkel B.J."/>
            <person name="Hornburger P."/>
            <person name="Mueller R.-W."/>
            <person name="Bruemmer F."/>
            <person name="Labrenz M."/>
            <person name="Spormann A.M."/>
            <person name="Op Den Camp H."/>
            <person name="Overmann J."/>
            <person name="Amann R."/>
            <person name="Jetten M.S.M."/>
            <person name="Mascher T."/>
            <person name="Medema M.H."/>
            <person name="Devos D.P."/>
            <person name="Kaster A.-K."/>
            <person name="Ovreas L."/>
            <person name="Rohde M."/>
            <person name="Galperin M.Y."/>
            <person name="Jogler C."/>
        </authorList>
    </citation>
    <scope>NUCLEOTIDE SEQUENCE [LARGE SCALE GENOMIC DNA]</scope>
    <source>
        <strain evidence="9 10">CA54</strain>
    </source>
</reference>